<proteinExistence type="predicted"/>
<dbReference type="Gene3D" id="3.80.10.10">
    <property type="entry name" value="Ribonuclease Inhibitor"/>
    <property type="match status" value="1"/>
</dbReference>
<dbReference type="Proteomes" id="UP000075714">
    <property type="component" value="Unassembled WGS sequence"/>
</dbReference>
<evidence type="ECO:0000256" key="2">
    <source>
        <dbReference type="SAM" id="MobiDB-lite"/>
    </source>
</evidence>
<protein>
    <recommendedName>
        <fullName evidence="5">F-box domain-containing protein</fullName>
    </recommendedName>
</protein>
<feature type="compositionally biased region" description="Gly residues" evidence="2">
    <location>
        <begin position="569"/>
        <end position="586"/>
    </location>
</feature>
<name>A0A150GA18_GONPE</name>
<keyword evidence="4" id="KW-1185">Reference proteome</keyword>
<dbReference type="AlphaFoldDB" id="A0A150GA18"/>
<evidence type="ECO:0000313" key="4">
    <source>
        <dbReference type="Proteomes" id="UP000075714"/>
    </source>
</evidence>
<evidence type="ECO:0008006" key="5">
    <source>
        <dbReference type="Google" id="ProtNLM"/>
    </source>
</evidence>
<sequence length="870" mass="87583">MNPHLASAAQPDAAPEPALLALPDSVLTLVAAWLPSPDKKALRLACRALRATVNGAVSSFLLTDVNLPLLAPPPPPPPQQRQQPPQLTGAGDSGIYGAAAAASSQALPHGPRRHAPLHLTFPNLTHLCLSLSPAGHHDSRRGELLASLLRTSLPALRCLRVLDLSQACRDVALGRTVYDVCDTWGLVVHGLPAGRPVRVLLHPPAALPGPPGCHDAAAGGSGETGVEAGGIGSFGRGGRGSGGTAAASGPLLAVMLALLAAHRPLAEVRLVPVPLISKRYDKPRIPSHAELVAAVSPHPPPALGAARCSQPDAPRPAVVALTGLILGPESFDPASAAGAAAAAQAPSTAAAAGAALAPWLIPNPLQLSAGRGLAPQPPLAPLPQQQQQQPGMGQGTGAAADAASAAAGAYDDPGAMRRPPQDPAHRSKAAAANGGGGGDGDGRGALEWLSMLSAAATSSGGRSLEQLTLWEAWPLAELLGGKGPAGGIGGIDGRGCGCGPPGASPVPPCLAGLRQLVLSDQQAVLDRDRLSADALAPLAALPHLTRLELASLTINTAPAAAPASATTRSGGGGAADGGDSGGSGFGPGGDAWAAAGGGGGGPLAALFPQLRHLSASVGHGSPGRPASERWGYLAGLGSSLRSLHLRAGAAEDLCLQGRSEALAALSRLTSLRLSAESGKLDGLRGLVRTLACFGPSLVSLRLARLGMRQWGTDPRVAPLELPRLTRLEFRACSGDLVAAFDGVALSAARLRRLEVRECETIRAADIQWALERQMGLTQLVLRDVPGMASAAALASLRAARPSLRISLCTADAAEVRALRRSRRAARGDAVSGPAGTPRLLGGGGSEGAAMLGASDALLRGFTADDLDELQ</sequence>
<gene>
    <name evidence="3" type="ORF">GPECTOR_42g824</name>
</gene>
<organism evidence="3 4">
    <name type="scientific">Gonium pectorale</name>
    <name type="common">Green alga</name>
    <dbReference type="NCBI Taxonomy" id="33097"/>
    <lineage>
        <taxon>Eukaryota</taxon>
        <taxon>Viridiplantae</taxon>
        <taxon>Chlorophyta</taxon>
        <taxon>core chlorophytes</taxon>
        <taxon>Chlorophyceae</taxon>
        <taxon>CS clade</taxon>
        <taxon>Chlamydomonadales</taxon>
        <taxon>Volvocaceae</taxon>
        <taxon>Gonium</taxon>
    </lineage>
</organism>
<dbReference type="EMBL" id="LSYV01000043">
    <property type="protein sequence ID" value="KXZ46613.1"/>
    <property type="molecule type" value="Genomic_DNA"/>
</dbReference>
<reference evidence="4" key="1">
    <citation type="journal article" date="2016" name="Nat. Commun.">
        <title>The Gonium pectorale genome demonstrates co-option of cell cycle regulation during the evolution of multicellularity.</title>
        <authorList>
            <person name="Hanschen E.R."/>
            <person name="Marriage T.N."/>
            <person name="Ferris P.J."/>
            <person name="Hamaji T."/>
            <person name="Toyoda A."/>
            <person name="Fujiyama A."/>
            <person name="Neme R."/>
            <person name="Noguchi H."/>
            <person name="Minakuchi Y."/>
            <person name="Suzuki M."/>
            <person name="Kawai-Toyooka H."/>
            <person name="Smith D.R."/>
            <person name="Sparks H."/>
            <person name="Anderson J."/>
            <person name="Bakaric R."/>
            <person name="Luria V."/>
            <person name="Karger A."/>
            <person name="Kirschner M.W."/>
            <person name="Durand P.M."/>
            <person name="Michod R.E."/>
            <person name="Nozaki H."/>
            <person name="Olson B.J."/>
        </authorList>
    </citation>
    <scope>NUCLEOTIDE SEQUENCE [LARGE SCALE GENOMIC DNA]</scope>
    <source>
        <strain evidence="4">NIES-2863</strain>
    </source>
</reference>
<comment type="caution">
    <text evidence="3">The sequence shown here is derived from an EMBL/GenBank/DDBJ whole genome shotgun (WGS) entry which is preliminary data.</text>
</comment>
<evidence type="ECO:0000313" key="3">
    <source>
        <dbReference type="EMBL" id="KXZ46613.1"/>
    </source>
</evidence>
<feature type="region of interest" description="Disordered" evidence="2">
    <location>
        <begin position="68"/>
        <end position="92"/>
    </location>
</feature>
<dbReference type="InterPro" id="IPR032675">
    <property type="entry name" value="LRR_dom_sf"/>
</dbReference>
<feature type="compositionally biased region" description="Low complexity" evidence="2">
    <location>
        <begin position="382"/>
        <end position="413"/>
    </location>
</feature>
<feature type="region of interest" description="Disordered" evidence="2">
    <location>
        <begin position="560"/>
        <end position="586"/>
    </location>
</feature>
<dbReference type="SUPFAM" id="SSF52047">
    <property type="entry name" value="RNI-like"/>
    <property type="match status" value="1"/>
</dbReference>
<feature type="compositionally biased region" description="Low complexity" evidence="2">
    <location>
        <begin position="80"/>
        <end position="92"/>
    </location>
</feature>
<dbReference type="PANTHER" id="PTHR40903:SF1">
    <property type="entry name" value="HYPHALLY REGULATED CELL WALL PROTEIN 3"/>
    <property type="match status" value="1"/>
</dbReference>
<accession>A0A150GA18</accession>
<feature type="compositionally biased region" description="Pro residues" evidence="2">
    <location>
        <begin position="70"/>
        <end position="79"/>
    </location>
</feature>
<feature type="region of interest" description="Disordered" evidence="2">
    <location>
        <begin position="368"/>
        <end position="441"/>
    </location>
</feature>
<dbReference type="GO" id="GO:0005930">
    <property type="term" value="C:axoneme"/>
    <property type="evidence" value="ECO:0007669"/>
    <property type="project" value="UniProtKB-SubCell"/>
</dbReference>
<dbReference type="PANTHER" id="PTHR40903">
    <property type="entry name" value="GLYCINE-RICH CELL WALL STRUCTURAL PROTEIN 1-LIKE"/>
    <property type="match status" value="1"/>
</dbReference>
<comment type="subcellular location">
    <subcellularLocation>
        <location evidence="1">Cytoplasm</location>
        <location evidence="1">Cytoskeleton</location>
        <location evidence="1">Cilium axoneme</location>
    </subcellularLocation>
</comment>
<dbReference type="OrthoDB" id="542987at2759"/>
<evidence type="ECO:0000256" key="1">
    <source>
        <dbReference type="ARBA" id="ARBA00004430"/>
    </source>
</evidence>